<name>A0A927H0P8_9BACL</name>
<comment type="caution">
    <text evidence="1">The sequence shown here is derived from an EMBL/GenBank/DDBJ whole genome shotgun (WGS) entry which is preliminary data.</text>
</comment>
<sequence>MKPDLPYEAIIFDMDNTLLKSSIDFPQIKSEVFALLCKEQLLPPGFPVGDHTIATLIETARNTPGMTPSLDQTVWEIVVEGERAGMAGAGLEPHVPELLERLHGRYPFSGVAALLAHYPHIRPEKWLSVGDSWIDGKAAQGGGVAFLAYNAKVAELVRREVPSIGHIQSMRELLGFLE</sequence>
<organism evidence="1 2">
    <name type="scientific">Paenibacillus oceani</name>
    <dbReference type="NCBI Taxonomy" id="2772510"/>
    <lineage>
        <taxon>Bacteria</taxon>
        <taxon>Bacillati</taxon>
        <taxon>Bacillota</taxon>
        <taxon>Bacilli</taxon>
        <taxon>Bacillales</taxon>
        <taxon>Paenibacillaceae</taxon>
        <taxon>Paenibacillus</taxon>
    </lineage>
</organism>
<dbReference type="EMBL" id="JACXJA010000014">
    <property type="protein sequence ID" value="MBD2862699.1"/>
    <property type="molecule type" value="Genomic_DNA"/>
</dbReference>
<dbReference type="RefSeq" id="WP_190927822.1">
    <property type="nucleotide sequence ID" value="NZ_JACXJA010000014.1"/>
</dbReference>
<dbReference type="InterPro" id="IPR023214">
    <property type="entry name" value="HAD_sf"/>
</dbReference>
<protein>
    <recommendedName>
        <fullName evidence="3">Haloacid dehalogenase</fullName>
    </recommendedName>
</protein>
<gene>
    <name evidence="1" type="ORF">IDH45_11970</name>
</gene>
<evidence type="ECO:0008006" key="3">
    <source>
        <dbReference type="Google" id="ProtNLM"/>
    </source>
</evidence>
<dbReference type="AlphaFoldDB" id="A0A927H0P8"/>
<dbReference type="Gene3D" id="3.40.50.1000">
    <property type="entry name" value="HAD superfamily/HAD-like"/>
    <property type="match status" value="1"/>
</dbReference>
<proteinExistence type="predicted"/>
<reference evidence="1" key="1">
    <citation type="submission" date="2020-09" db="EMBL/GenBank/DDBJ databases">
        <title>A novel bacterium of genus Paenibacillus, isolated from South China Sea.</title>
        <authorList>
            <person name="Huang H."/>
            <person name="Mo K."/>
            <person name="Hu Y."/>
        </authorList>
    </citation>
    <scope>NUCLEOTIDE SEQUENCE</scope>
    <source>
        <strain evidence="1">IB182363</strain>
    </source>
</reference>
<evidence type="ECO:0000313" key="1">
    <source>
        <dbReference type="EMBL" id="MBD2862699.1"/>
    </source>
</evidence>
<dbReference type="Proteomes" id="UP000639396">
    <property type="component" value="Unassembled WGS sequence"/>
</dbReference>
<evidence type="ECO:0000313" key="2">
    <source>
        <dbReference type="Proteomes" id="UP000639396"/>
    </source>
</evidence>
<keyword evidence="2" id="KW-1185">Reference proteome</keyword>
<dbReference type="SUPFAM" id="SSF56784">
    <property type="entry name" value="HAD-like"/>
    <property type="match status" value="1"/>
</dbReference>
<accession>A0A927H0P8</accession>
<dbReference type="InterPro" id="IPR036412">
    <property type="entry name" value="HAD-like_sf"/>
</dbReference>